<dbReference type="Proteomes" id="UP001065174">
    <property type="component" value="Chromosome"/>
</dbReference>
<evidence type="ECO:0000313" key="1">
    <source>
        <dbReference type="EMBL" id="UXP33670.1"/>
    </source>
</evidence>
<evidence type="ECO:0000313" key="2">
    <source>
        <dbReference type="Proteomes" id="UP001065174"/>
    </source>
</evidence>
<gene>
    <name evidence="1" type="ORF">N6H18_06850</name>
</gene>
<dbReference type="EMBL" id="CP106679">
    <property type="protein sequence ID" value="UXP33670.1"/>
    <property type="molecule type" value="Genomic_DNA"/>
</dbReference>
<protein>
    <recommendedName>
        <fullName evidence="3">Addiction module component</fullName>
    </recommendedName>
</protein>
<sequence length="69" mass="7792">MIAKIIRSEDDRVLAAIQSILEIDDETDFWDDLNTEDQAAIQEGLAQLDAGQHVSSASVRLEIKDRFNF</sequence>
<organism evidence="1 2">
    <name type="scientific">Reichenbachiella agarivorans</name>
    <dbReference type="NCBI Taxonomy" id="2979464"/>
    <lineage>
        <taxon>Bacteria</taxon>
        <taxon>Pseudomonadati</taxon>
        <taxon>Bacteroidota</taxon>
        <taxon>Cytophagia</taxon>
        <taxon>Cytophagales</taxon>
        <taxon>Reichenbachiellaceae</taxon>
        <taxon>Reichenbachiella</taxon>
    </lineage>
</organism>
<keyword evidence="2" id="KW-1185">Reference proteome</keyword>
<reference evidence="1" key="1">
    <citation type="submission" date="2022-09" db="EMBL/GenBank/DDBJ databases">
        <title>Comparative genomics and taxonomic characterization of three novel marine species of genus Reichenbachiella exhibiting antioxidant and polysaccharide degradation activities.</title>
        <authorList>
            <person name="Muhammad N."/>
            <person name="Lee Y.-J."/>
            <person name="Ko J."/>
            <person name="Kim S.-G."/>
        </authorList>
    </citation>
    <scope>NUCLEOTIDE SEQUENCE</scope>
    <source>
        <strain evidence="1">BKB1-1</strain>
    </source>
</reference>
<proteinExistence type="predicted"/>
<name>A0ABY6CUJ9_9BACT</name>
<accession>A0ABY6CUJ9</accession>
<dbReference type="RefSeq" id="WP_262311099.1">
    <property type="nucleotide sequence ID" value="NZ_CP106679.1"/>
</dbReference>
<evidence type="ECO:0008006" key="3">
    <source>
        <dbReference type="Google" id="ProtNLM"/>
    </source>
</evidence>